<organism evidence="1 2">
    <name type="scientific">Cryobacterium zongtaii</name>
    <dbReference type="NCBI Taxonomy" id="1259217"/>
    <lineage>
        <taxon>Bacteria</taxon>
        <taxon>Bacillati</taxon>
        <taxon>Actinomycetota</taxon>
        <taxon>Actinomycetes</taxon>
        <taxon>Micrococcales</taxon>
        <taxon>Microbacteriaceae</taxon>
        <taxon>Cryobacterium</taxon>
    </lineage>
</organism>
<dbReference type="EMBL" id="PPXF01000045">
    <property type="protein sequence ID" value="POH64709.1"/>
    <property type="molecule type" value="Genomic_DNA"/>
</dbReference>
<reference evidence="1 2" key="1">
    <citation type="submission" date="2018-01" db="EMBL/GenBank/DDBJ databases">
        <title>Cryobacterium sp. nov., from glaciers in China.</title>
        <authorList>
            <person name="Liu Q."/>
            <person name="Xin Y.-H."/>
        </authorList>
    </citation>
    <scope>NUCLEOTIDE SEQUENCE [LARGE SCALE GENOMIC DNA]</scope>
    <source>
        <strain evidence="1 2">TMB1-8</strain>
    </source>
</reference>
<proteinExistence type="predicted"/>
<protein>
    <submittedName>
        <fullName evidence="1">Uncharacterized protein</fullName>
    </submittedName>
</protein>
<sequence>MVFMASDTGRASSSTPHQAVRADTLGQVEPDRGGEFVVRPYSLTPPELGGLSVAIAGEPTHVLAWVRYPAIADHVRALALAWTPRAVYVEWEDRGTHRAWVWASAVERTSADQEAAAAAPERSRAAVVTAKGTEPLVHLVNAQLALIGAEFVTSMAKPAGPFSAVVFGSIDGHPVRLDFSTDPATGMCTVLLVSKKEVLAEGCPAQTFEEAIESYGWAAAIDLLAPT</sequence>
<dbReference type="AlphaFoldDB" id="A0A2S3ZDZ7"/>
<accession>A0A2S3ZDZ7</accession>
<comment type="caution">
    <text evidence="1">The sequence shown here is derived from an EMBL/GenBank/DDBJ whole genome shotgun (WGS) entry which is preliminary data.</text>
</comment>
<dbReference type="Proteomes" id="UP000237104">
    <property type="component" value="Unassembled WGS sequence"/>
</dbReference>
<name>A0A2S3ZDZ7_9MICO</name>
<evidence type="ECO:0000313" key="2">
    <source>
        <dbReference type="Proteomes" id="UP000237104"/>
    </source>
</evidence>
<gene>
    <name evidence="1" type="ORF">C3B59_09740</name>
</gene>
<evidence type="ECO:0000313" key="1">
    <source>
        <dbReference type="EMBL" id="POH64709.1"/>
    </source>
</evidence>